<evidence type="ECO:0000256" key="1">
    <source>
        <dbReference type="ARBA" id="ARBA00010632"/>
    </source>
</evidence>
<dbReference type="GO" id="GO:0005730">
    <property type="term" value="C:nucleolus"/>
    <property type="evidence" value="ECO:0000318"/>
    <property type="project" value="GO_Central"/>
</dbReference>
<dbReference type="EC" id="2.7.11.1" evidence="7"/>
<dbReference type="GO" id="GO:0032040">
    <property type="term" value="C:small-subunit processome"/>
    <property type="evidence" value="ECO:0000318"/>
    <property type="project" value="GO_Central"/>
</dbReference>
<dbReference type="InterPro" id="IPR029063">
    <property type="entry name" value="SAM-dependent_MTases_sf"/>
</dbReference>
<dbReference type="PROSITE" id="PS00566">
    <property type="entry name" value="FIBRILLARIN"/>
    <property type="match status" value="1"/>
</dbReference>
<dbReference type="CDD" id="cd02440">
    <property type="entry name" value="AdoMet_MTases"/>
    <property type="match status" value="1"/>
</dbReference>
<sequence>MRPPRGRGRSGAFGSRGRGVGDGGRGRGGGGKGHGGHHGGGDRGNNGGGGMRGPSKVVIVPHRYEGGFISKGKDDALLMKSMVPGESNEDNSKVEYRVLNPFRSKLHTAIWAGLDYIWIAPGTRVLYLGTASGTSISHVSYIVGPTGVVYAVEFSHRSGRDLLDMAKKRTNIIHIIEDARHPSKYRMLVGMVDIIFSDVAEPAQVCSSQFFLLLLSHGHSLISPRIPFRANCIDSTKDAKAVYAKEVDKLKADLFKPMEMVELSHFGRDHACAVCGYRMPKEQKTNA</sequence>
<feature type="region of interest" description="Disordered" evidence="6">
    <location>
        <begin position="1"/>
        <end position="56"/>
    </location>
</feature>
<keyword evidence="3" id="KW-0489">Methyltransferase</keyword>
<dbReference type="GO" id="GO:0008649">
    <property type="term" value="F:rRNA methyltransferase activity"/>
    <property type="evidence" value="ECO:0000318"/>
    <property type="project" value="GO_Central"/>
</dbReference>
<dbReference type="GO" id="GO:0003723">
    <property type="term" value="F:RNA binding"/>
    <property type="evidence" value="ECO:0000318"/>
    <property type="project" value="GO_Central"/>
</dbReference>
<dbReference type="Gene3D" id="3.30.200.20">
    <property type="entry name" value="Phosphorylase Kinase, domain 1"/>
    <property type="match status" value="1"/>
</dbReference>
<dbReference type="GO" id="GO:0004674">
    <property type="term" value="F:protein serine/threonine kinase activity"/>
    <property type="evidence" value="ECO:0007669"/>
    <property type="project" value="UniProtKB-EC"/>
</dbReference>
<dbReference type="Pfam" id="PF01269">
    <property type="entry name" value="Fibrillarin"/>
    <property type="match status" value="1"/>
</dbReference>
<accession>B9RDU2</accession>
<evidence type="ECO:0000313" key="8">
    <source>
        <dbReference type="Proteomes" id="UP000008311"/>
    </source>
</evidence>
<dbReference type="SMART" id="SM01206">
    <property type="entry name" value="Fibrillarin"/>
    <property type="match status" value="1"/>
</dbReference>
<evidence type="ECO:0000256" key="2">
    <source>
        <dbReference type="ARBA" id="ARBA00022552"/>
    </source>
</evidence>
<dbReference type="Gene3D" id="3.40.50.150">
    <property type="entry name" value="Vaccinia Virus protein VP39"/>
    <property type="match status" value="1"/>
</dbReference>
<evidence type="ECO:0000256" key="6">
    <source>
        <dbReference type="SAM" id="MobiDB-lite"/>
    </source>
</evidence>
<evidence type="ECO:0000313" key="7">
    <source>
        <dbReference type="EMBL" id="EEF50550.1"/>
    </source>
</evidence>
<dbReference type="PANTHER" id="PTHR10335:SF0">
    <property type="entry name" value="RRNA 2'-O-METHYLTRANSFERASE FIBRILLARIN 1-RELATED"/>
    <property type="match status" value="1"/>
</dbReference>
<dbReference type="eggNOG" id="KOG1596">
    <property type="taxonomic scope" value="Eukaryota"/>
</dbReference>
<dbReference type="NCBIfam" id="NF003276">
    <property type="entry name" value="PRK04266.1-2"/>
    <property type="match status" value="1"/>
</dbReference>
<dbReference type="AlphaFoldDB" id="B9RDU2"/>
<dbReference type="PRINTS" id="PR00052">
    <property type="entry name" value="FIBRILLARIN"/>
</dbReference>
<feature type="compositionally biased region" description="Gly residues" evidence="6">
    <location>
        <begin position="42"/>
        <end position="52"/>
    </location>
</feature>
<keyword evidence="8" id="KW-1185">Reference proteome</keyword>
<keyword evidence="4 7" id="KW-0808">Transferase</keyword>
<keyword evidence="5" id="KW-0694">RNA-binding</keyword>
<dbReference type="GO" id="GO:0031428">
    <property type="term" value="C:box C/D methylation guide snoRNP complex"/>
    <property type="evidence" value="ECO:0000318"/>
    <property type="project" value="GO_Central"/>
</dbReference>
<dbReference type="SUPFAM" id="SSF53335">
    <property type="entry name" value="S-adenosyl-L-methionine-dependent methyltransferases"/>
    <property type="match status" value="1"/>
</dbReference>
<dbReference type="PANTHER" id="PTHR10335">
    <property type="entry name" value="RRNA 2-O-METHYLTRANSFERASE FIBRILLARIN"/>
    <property type="match status" value="1"/>
</dbReference>
<gene>
    <name evidence="7" type="ORF">RCOM_1615870</name>
</gene>
<dbReference type="STRING" id="3988.B9RDU2"/>
<organism evidence="7 8">
    <name type="scientific">Ricinus communis</name>
    <name type="common">Castor bean</name>
    <dbReference type="NCBI Taxonomy" id="3988"/>
    <lineage>
        <taxon>Eukaryota</taxon>
        <taxon>Viridiplantae</taxon>
        <taxon>Streptophyta</taxon>
        <taxon>Embryophyta</taxon>
        <taxon>Tracheophyta</taxon>
        <taxon>Spermatophyta</taxon>
        <taxon>Magnoliopsida</taxon>
        <taxon>eudicotyledons</taxon>
        <taxon>Gunneridae</taxon>
        <taxon>Pentapetalae</taxon>
        <taxon>rosids</taxon>
        <taxon>fabids</taxon>
        <taxon>Malpighiales</taxon>
        <taxon>Euphorbiaceae</taxon>
        <taxon>Acalyphoideae</taxon>
        <taxon>Acalypheae</taxon>
        <taxon>Ricinus</taxon>
    </lineage>
</organism>
<dbReference type="PIRSF" id="PIRSF006540">
    <property type="entry name" value="Nop17p"/>
    <property type="match status" value="1"/>
</dbReference>
<comment type="similarity">
    <text evidence="1">Belongs to the methyltransferase superfamily. Fibrillarin family.</text>
</comment>
<dbReference type="InParanoid" id="B9RDU2"/>
<protein>
    <submittedName>
        <fullName evidence="7">Fibrillarin, putative</fullName>
        <ecNumber evidence="7">2.7.11.1</ecNumber>
    </submittedName>
</protein>
<evidence type="ECO:0000256" key="3">
    <source>
        <dbReference type="ARBA" id="ARBA00022603"/>
    </source>
</evidence>
<keyword evidence="2" id="KW-0698">rRNA processing</keyword>
<feature type="compositionally biased region" description="Gly residues" evidence="6">
    <location>
        <begin position="9"/>
        <end position="33"/>
    </location>
</feature>
<dbReference type="InterPro" id="IPR020813">
    <property type="entry name" value="Fibrillarin_CS"/>
</dbReference>
<evidence type="ECO:0000256" key="4">
    <source>
        <dbReference type="ARBA" id="ARBA00022679"/>
    </source>
</evidence>
<reference evidence="8" key="1">
    <citation type="journal article" date="2010" name="Nat. Biotechnol.">
        <title>Draft genome sequence of the oilseed species Ricinus communis.</title>
        <authorList>
            <person name="Chan A.P."/>
            <person name="Crabtree J."/>
            <person name="Zhao Q."/>
            <person name="Lorenzi H."/>
            <person name="Orvis J."/>
            <person name="Puiu D."/>
            <person name="Melake-Berhan A."/>
            <person name="Jones K.M."/>
            <person name="Redman J."/>
            <person name="Chen G."/>
            <person name="Cahoon E.B."/>
            <person name="Gedil M."/>
            <person name="Stanke M."/>
            <person name="Haas B.J."/>
            <person name="Wortman J.R."/>
            <person name="Fraser-Liggett C.M."/>
            <person name="Ravel J."/>
            <person name="Rabinowicz P.D."/>
        </authorList>
    </citation>
    <scope>NUCLEOTIDE SEQUENCE [LARGE SCALE GENOMIC DNA]</scope>
    <source>
        <strain evidence="8">cv. Hale</strain>
    </source>
</reference>
<dbReference type="Proteomes" id="UP000008311">
    <property type="component" value="Unassembled WGS sequence"/>
</dbReference>
<dbReference type="EMBL" id="EQ973775">
    <property type="protein sequence ID" value="EEF50550.1"/>
    <property type="molecule type" value="Genomic_DNA"/>
</dbReference>
<dbReference type="GO" id="GO:0000494">
    <property type="term" value="P:box C/D sno(s)RNA 3'-end processing"/>
    <property type="evidence" value="ECO:0000318"/>
    <property type="project" value="GO_Central"/>
</dbReference>
<dbReference type="InterPro" id="IPR000692">
    <property type="entry name" value="Fibrillarin"/>
</dbReference>
<evidence type="ECO:0000256" key="5">
    <source>
        <dbReference type="ARBA" id="ARBA00022884"/>
    </source>
</evidence>
<dbReference type="GO" id="GO:1990259">
    <property type="term" value="F:histone H2AQ104 methyltransferase activity"/>
    <property type="evidence" value="ECO:0000318"/>
    <property type="project" value="GO_Central"/>
</dbReference>
<dbReference type="GO" id="GO:0031167">
    <property type="term" value="P:rRNA methylation"/>
    <property type="evidence" value="ECO:0000318"/>
    <property type="project" value="GO_Central"/>
</dbReference>
<proteinExistence type="inferred from homology"/>
<name>B9RDU2_RICCO</name>